<protein>
    <submittedName>
        <fullName evidence="2">Uncharacterized protein</fullName>
    </submittedName>
</protein>
<evidence type="ECO:0000313" key="3">
    <source>
        <dbReference type="Proteomes" id="UP001149165"/>
    </source>
</evidence>
<reference evidence="2" key="1">
    <citation type="submission" date="2022-11" db="EMBL/GenBank/DDBJ databases">
        <authorList>
            <person name="Petersen C."/>
        </authorList>
    </citation>
    <scope>NUCLEOTIDE SEQUENCE</scope>
    <source>
        <strain evidence="2">IBT 30069</strain>
    </source>
</reference>
<accession>A0A9W9GDW2</accession>
<feature type="compositionally biased region" description="Basic and acidic residues" evidence="1">
    <location>
        <begin position="387"/>
        <end position="398"/>
    </location>
</feature>
<proteinExistence type="predicted"/>
<evidence type="ECO:0000256" key="1">
    <source>
        <dbReference type="SAM" id="MobiDB-lite"/>
    </source>
</evidence>
<sequence length="398" mass="45622">MSDIKSDTSAQLEPDSWLDLWLEADLSTDHSGTQGQNDTLITPPLEALSQSELEYYQDMPVLQLTEDLENMKIHLLEFQKQRAEPMKPILPMEPPKAPEDLARRLDRLQVAIIITTAMEHIARESLDAAQREIERAMGIATKINDEIGTARCHYWMGRLEIEHNNLPRAYEYFMNARPCVMSEKYPEGQSLEYYLKLAKSGGNEPRYIHSSDHDAPQSRKGEQRSPDVSKARSSSNKRKRDRNTWDLVLRSAKSEGVARDKQKSTSRATTWIVGDREDIIHPNAPLASNVTTATEESQPKWPQKVKGTHIPPKSPYFTFRCYPRGLAPRTRTTEIFSEQPGEHILSADEWSRLREHTKSQGTTLQYLAKEMLQNRKQKKSELIANAESRKKEVDKKSK</sequence>
<dbReference type="EMBL" id="JAPQKH010000001">
    <property type="protein sequence ID" value="KAJ5117024.1"/>
    <property type="molecule type" value="Genomic_DNA"/>
</dbReference>
<reference evidence="2" key="2">
    <citation type="journal article" date="2023" name="IMA Fungus">
        <title>Comparative genomic study of the Penicillium genus elucidates a diverse pangenome and 15 lateral gene transfer events.</title>
        <authorList>
            <person name="Petersen C."/>
            <person name="Sorensen T."/>
            <person name="Nielsen M.R."/>
            <person name="Sondergaard T.E."/>
            <person name="Sorensen J.L."/>
            <person name="Fitzpatrick D.A."/>
            <person name="Frisvad J.C."/>
            <person name="Nielsen K.L."/>
        </authorList>
    </citation>
    <scope>NUCLEOTIDE SEQUENCE</scope>
    <source>
        <strain evidence="2">IBT 30069</strain>
    </source>
</reference>
<comment type="caution">
    <text evidence="2">The sequence shown here is derived from an EMBL/GenBank/DDBJ whole genome shotgun (WGS) entry which is preliminary data.</text>
</comment>
<dbReference type="InterPro" id="IPR011990">
    <property type="entry name" value="TPR-like_helical_dom_sf"/>
</dbReference>
<dbReference type="AlphaFoldDB" id="A0A9W9GDW2"/>
<name>A0A9W9GDW2_9EURO</name>
<organism evidence="2 3">
    <name type="scientific">Penicillium angulare</name>
    <dbReference type="NCBI Taxonomy" id="116970"/>
    <lineage>
        <taxon>Eukaryota</taxon>
        <taxon>Fungi</taxon>
        <taxon>Dikarya</taxon>
        <taxon>Ascomycota</taxon>
        <taxon>Pezizomycotina</taxon>
        <taxon>Eurotiomycetes</taxon>
        <taxon>Eurotiomycetidae</taxon>
        <taxon>Eurotiales</taxon>
        <taxon>Aspergillaceae</taxon>
        <taxon>Penicillium</taxon>
    </lineage>
</organism>
<feature type="compositionally biased region" description="Basic and acidic residues" evidence="1">
    <location>
        <begin position="206"/>
        <end position="230"/>
    </location>
</feature>
<feature type="region of interest" description="Disordered" evidence="1">
    <location>
        <begin position="204"/>
        <end position="247"/>
    </location>
</feature>
<feature type="region of interest" description="Disordered" evidence="1">
    <location>
        <begin position="288"/>
        <end position="309"/>
    </location>
</feature>
<dbReference type="OrthoDB" id="4312109at2759"/>
<dbReference type="Proteomes" id="UP001149165">
    <property type="component" value="Unassembled WGS sequence"/>
</dbReference>
<feature type="region of interest" description="Disordered" evidence="1">
    <location>
        <begin position="375"/>
        <end position="398"/>
    </location>
</feature>
<evidence type="ECO:0000313" key="2">
    <source>
        <dbReference type="EMBL" id="KAJ5117024.1"/>
    </source>
</evidence>
<dbReference type="Gene3D" id="1.25.40.10">
    <property type="entry name" value="Tetratricopeptide repeat domain"/>
    <property type="match status" value="1"/>
</dbReference>
<gene>
    <name evidence="2" type="ORF">N7456_001372</name>
</gene>
<keyword evidence="3" id="KW-1185">Reference proteome</keyword>